<accession>A0A381UBS0</accession>
<dbReference type="GO" id="GO:0008254">
    <property type="term" value="F:3'-nucleotidase activity"/>
    <property type="evidence" value="ECO:0007669"/>
    <property type="project" value="TreeGrafter"/>
</dbReference>
<proteinExistence type="inferred from homology"/>
<keyword evidence="5" id="KW-0378">Hydrolase</keyword>
<dbReference type="InterPro" id="IPR036523">
    <property type="entry name" value="SurE-like_sf"/>
</dbReference>
<evidence type="ECO:0000256" key="5">
    <source>
        <dbReference type="ARBA" id="ARBA00022801"/>
    </source>
</evidence>
<evidence type="ECO:0000313" key="7">
    <source>
        <dbReference type="EMBL" id="SVA25640.1"/>
    </source>
</evidence>
<evidence type="ECO:0000256" key="3">
    <source>
        <dbReference type="ARBA" id="ARBA00022723"/>
    </source>
</evidence>
<sequence length="230" mass="25183">MQEVGKTTVVAPDTEQSAVGHAITLSDPLRVEGIHRTGGFEGFAVSGTPADCAKIAIRSLMDKKPDVLVSGINRGANLGNNIIYSGTVSAATEGTMLGIPSVAISINSFNSDEFRGAKETAIKVVHYLINNTLPSGTLLNVNVPYCPPEEIKGIKVTRQGNQYFQDDFDQRKDPRGRTYYWMKGKIVDDDQELYYDSKAVCDGYVSITPIHFQMTNESYFTKLEEIFDGG</sequence>
<dbReference type="GO" id="GO:0000166">
    <property type="term" value="F:nucleotide binding"/>
    <property type="evidence" value="ECO:0007669"/>
    <property type="project" value="UniProtKB-KW"/>
</dbReference>
<reference evidence="7" key="1">
    <citation type="submission" date="2018-05" db="EMBL/GenBank/DDBJ databases">
        <authorList>
            <person name="Lanie J.A."/>
            <person name="Ng W.-L."/>
            <person name="Kazmierczak K.M."/>
            <person name="Andrzejewski T.M."/>
            <person name="Davidsen T.M."/>
            <person name="Wayne K.J."/>
            <person name="Tettelin H."/>
            <person name="Glass J.I."/>
            <person name="Rusch D."/>
            <person name="Podicherti R."/>
            <person name="Tsui H.-C.T."/>
            <person name="Winkler M.E."/>
        </authorList>
    </citation>
    <scope>NUCLEOTIDE SEQUENCE</scope>
</reference>
<dbReference type="InterPro" id="IPR030048">
    <property type="entry name" value="SurE"/>
</dbReference>
<dbReference type="NCBIfam" id="TIGR00087">
    <property type="entry name" value="surE"/>
    <property type="match status" value="1"/>
</dbReference>
<dbReference type="AlphaFoldDB" id="A0A381UBS0"/>
<keyword evidence="2" id="KW-0963">Cytoplasm</keyword>
<name>A0A381UBS0_9ZZZZ</name>
<dbReference type="GO" id="GO:0008253">
    <property type="term" value="F:5'-nucleotidase activity"/>
    <property type="evidence" value="ECO:0007669"/>
    <property type="project" value="TreeGrafter"/>
</dbReference>
<dbReference type="EMBL" id="UINC01006125">
    <property type="protein sequence ID" value="SVA25640.1"/>
    <property type="molecule type" value="Genomic_DNA"/>
</dbReference>
<protein>
    <recommendedName>
        <fullName evidence="6">Survival protein SurE-like phosphatase/nucleotidase domain-containing protein</fullName>
    </recommendedName>
</protein>
<dbReference type="Pfam" id="PF01975">
    <property type="entry name" value="SurE"/>
    <property type="match status" value="1"/>
</dbReference>
<dbReference type="NCBIfam" id="NF001492">
    <property type="entry name" value="PRK00346.2-2"/>
    <property type="match status" value="1"/>
</dbReference>
<dbReference type="PANTHER" id="PTHR30457:SF12">
    <property type="entry name" value="5'_3'-NUCLEOTIDASE SURE"/>
    <property type="match status" value="1"/>
</dbReference>
<dbReference type="GO" id="GO:0004309">
    <property type="term" value="F:exopolyphosphatase activity"/>
    <property type="evidence" value="ECO:0007669"/>
    <property type="project" value="TreeGrafter"/>
</dbReference>
<evidence type="ECO:0000256" key="1">
    <source>
        <dbReference type="ARBA" id="ARBA00011062"/>
    </source>
</evidence>
<dbReference type="NCBIfam" id="NF001490">
    <property type="entry name" value="PRK00346.1-4"/>
    <property type="match status" value="1"/>
</dbReference>
<keyword evidence="4" id="KW-0547">Nucleotide-binding</keyword>
<keyword evidence="3" id="KW-0479">Metal-binding</keyword>
<evidence type="ECO:0000256" key="2">
    <source>
        <dbReference type="ARBA" id="ARBA00022490"/>
    </source>
</evidence>
<dbReference type="HAMAP" id="MF_00060">
    <property type="entry name" value="SurE"/>
    <property type="match status" value="1"/>
</dbReference>
<gene>
    <name evidence="7" type="ORF">METZ01_LOCUS78494</name>
</gene>
<evidence type="ECO:0000259" key="6">
    <source>
        <dbReference type="Pfam" id="PF01975"/>
    </source>
</evidence>
<comment type="similarity">
    <text evidence="1">Belongs to the SurE nucleotidase family.</text>
</comment>
<dbReference type="InterPro" id="IPR002828">
    <property type="entry name" value="SurE-like_Pase/nucleotidase"/>
</dbReference>
<dbReference type="PANTHER" id="PTHR30457">
    <property type="entry name" value="5'-NUCLEOTIDASE SURE"/>
    <property type="match status" value="1"/>
</dbReference>
<evidence type="ECO:0000256" key="4">
    <source>
        <dbReference type="ARBA" id="ARBA00022741"/>
    </source>
</evidence>
<dbReference type="Gene3D" id="3.40.1210.10">
    <property type="entry name" value="Survival protein SurE-like phosphatase/nucleotidase"/>
    <property type="match status" value="1"/>
</dbReference>
<dbReference type="GO" id="GO:0046872">
    <property type="term" value="F:metal ion binding"/>
    <property type="evidence" value="ECO:0007669"/>
    <property type="project" value="UniProtKB-KW"/>
</dbReference>
<dbReference type="SUPFAM" id="SSF64167">
    <property type="entry name" value="SurE-like"/>
    <property type="match status" value="1"/>
</dbReference>
<organism evidence="7">
    <name type="scientific">marine metagenome</name>
    <dbReference type="NCBI Taxonomy" id="408172"/>
    <lineage>
        <taxon>unclassified sequences</taxon>
        <taxon>metagenomes</taxon>
        <taxon>ecological metagenomes</taxon>
    </lineage>
</organism>
<feature type="domain" description="Survival protein SurE-like phosphatase/nucleotidase" evidence="6">
    <location>
        <begin position="6"/>
        <end position="165"/>
    </location>
</feature>